<dbReference type="STRING" id="1707952.A6A03_03525"/>
<gene>
    <name evidence="2" type="ORF">A6A03_03525</name>
</gene>
<comment type="caution">
    <text evidence="2">The sequence shown here is derived from an EMBL/GenBank/DDBJ whole genome shotgun (WGS) entry which is preliminary data.</text>
</comment>
<evidence type="ECO:0000313" key="3">
    <source>
        <dbReference type="Proteomes" id="UP000078287"/>
    </source>
</evidence>
<dbReference type="RefSeq" id="WP_066790244.1">
    <property type="nucleotide sequence ID" value="NZ_LWQS01000082.1"/>
</dbReference>
<protein>
    <submittedName>
        <fullName evidence="2">Uncharacterized protein</fullName>
    </submittedName>
</protein>
<feature type="signal peptide" evidence="1">
    <location>
        <begin position="1"/>
        <end position="30"/>
    </location>
</feature>
<keyword evidence="1" id="KW-0732">Signal</keyword>
<name>A0A178M3H2_9CHLR</name>
<sequence>MKRVLSLLAAAVTGALATMVVFVTLAPALAQGPAGPQATPEPVGGAYGAGQAARGGWMQQGGARGRWMQRRNGARANGRDGQMANNSLIGAAAAELGITQQEGTRFWFYYRRGRWFIATKRRKNVSDSIARHTLL</sequence>
<organism evidence="2 3">
    <name type="scientific">Chloroflexus islandicus</name>
    <dbReference type="NCBI Taxonomy" id="1707952"/>
    <lineage>
        <taxon>Bacteria</taxon>
        <taxon>Bacillati</taxon>
        <taxon>Chloroflexota</taxon>
        <taxon>Chloroflexia</taxon>
        <taxon>Chloroflexales</taxon>
        <taxon>Chloroflexineae</taxon>
        <taxon>Chloroflexaceae</taxon>
        <taxon>Chloroflexus</taxon>
    </lineage>
</organism>
<evidence type="ECO:0000256" key="1">
    <source>
        <dbReference type="SAM" id="SignalP"/>
    </source>
</evidence>
<accession>A0A178M3H2</accession>
<dbReference type="Proteomes" id="UP000078287">
    <property type="component" value="Unassembled WGS sequence"/>
</dbReference>
<keyword evidence="3" id="KW-1185">Reference proteome</keyword>
<dbReference type="EMBL" id="LWQS01000082">
    <property type="protein sequence ID" value="OAN42800.1"/>
    <property type="molecule type" value="Genomic_DNA"/>
</dbReference>
<proteinExistence type="predicted"/>
<reference evidence="2 3" key="1">
    <citation type="submission" date="2016-04" db="EMBL/GenBank/DDBJ databases">
        <title>Chloroflexus islandicus sp. nov., a thermophilic filamentous anoxygenic phototrophic bacterium from geyser Strokkur (Iceland).</title>
        <authorList>
            <person name="Gaisin V.A."/>
            <person name="Kalashnikov A.M."/>
            <person name="Sukhacheva M.V."/>
            <person name="Grouzdev D.S."/>
            <person name="Ivanov T.M."/>
            <person name="Kuznetsov B."/>
            <person name="Gorlenko V.M."/>
        </authorList>
    </citation>
    <scope>NUCLEOTIDE SEQUENCE [LARGE SCALE GENOMIC DNA]</scope>
    <source>
        <strain evidence="3">isl-2</strain>
    </source>
</reference>
<dbReference type="AlphaFoldDB" id="A0A178M3H2"/>
<evidence type="ECO:0000313" key="2">
    <source>
        <dbReference type="EMBL" id="OAN42800.1"/>
    </source>
</evidence>
<feature type="chain" id="PRO_5008091650" evidence="1">
    <location>
        <begin position="31"/>
        <end position="135"/>
    </location>
</feature>